<keyword evidence="2" id="KW-1185">Reference proteome</keyword>
<name>A0A5N6ZCG7_9EURO</name>
<proteinExistence type="predicted"/>
<accession>A0A5N6ZCG7</accession>
<sequence length="93" mass="10394">MENADSRTLSPQFYWQRGLSDAIAEIDLLTNPESSCWLYGARGHSLSLFTGTYEDNGEPVYKTIASGDVFTLISNNPKTVPLPSRPLLETLQW</sequence>
<dbReference type="EMBL" id="ML739054">
    <property type="protein sequence ID" value="KAE8355342.1"/>
    <property type="molecule type" value="Genomic_DNA"/>
</dbReference>
<organism evidence="1 2">
    <name type="scientific">Aspergillus coremiiformis</name>
    <dbReference type="NCBI Taxonomy" id="138285"/>
    <lineage>
        <taxon>Eukaryota</taxon>
        <taxon>Fungi</taxon>
        <taxon>Dikarya</taxon>
        <taxon>Ascomycota</taxon>
        <taxon>Pezizomycotina</taxon>
        <taxon>Eurotiomycetes</taxon>
        <taxon>Eurotiomycetidae</taxon>
        <taxon>Eurotiales</taxon>
        <taxon>Aspergillaceae</taxon>
        <taxon>Aspergillus</taxon>
        <taxon>Aspergillus subgen. Circumdati</taxon>
    </lineage>
</organism>
<dbReference type="AlphaFoldDB" id="A0A5N6ZCG7"/>
<dbReference type="Proteomes" id="UP000327118">
    <property type="component" value="Unassembled WGS sequence"/>
</dbReference>
<protein>
    <submittedName>
        <fullName evidence="1">Uncharacterized protein</fullName>
    </submittedName>
</protein>
<reference evidence="2" key="1">
    <citation type="submission" date="2019-04" db="EMBL/GenBank/DDBJ databases">
        <title>Friends and foes A comparative genomics studyof 23 Aspergillus species from section Flavi.</title>
        <authorList>
            <consortium name="DOE Joint Genome Institute"/>
            <person name="Kjaerbolling I."/>
            <person name="Vesth T."/>
            <person name="Frisvad J.C."/>
            <person name="Nybo J.L."/>
            <person name="Theobald S."/>
            <person name="Kildgaard S."/>
            <person name="Isbrandt T."/>
            <person name="Kuo A."/>
            <person name="Sato A."/>
            <person name="Lyhne E.K."/>
            <person name="Kogle M.E."/>
            <person name="Wiebenga A."/>
            <person name="Kun R.S."/>
            <person name="Lubbers R.J."/>
            <person name="Makela M.R."/>
            <person name="Barry K."/>
            <person name="Chovatia M."/>
            <person name="Clum A."/>
            <person name="Daum C."/>
            <person name="Haridas S."/>
            <person name="He G."/>
            <person name="LaButti K."/>
            <person name="Lipzen A."/>
            <person name="Mondo S."/>
            <person name="Riley R."/>
            <person name="Salamov A."/>
            <person name="Simmons B.A."/>
            <person name="Magnuson J.K."/>
            <person name="Henrissat B."/>
            <person name="Mortensen U.H."/>
            <person name="Larsen T.O."/>
            <person name="Devries R.P."/>
            <person name="Grigoriev I.V."/>
            <person name="Machida M."/>
            <person name="Baker S.E."/>
            <person name="Andersen M.R."/>
        </authorList>
    </citation>
    <scope>NUCLEOTIDE SEQUENCE [LARGE SCALE GENOMIC DNA]</scope>
    <source>
        <strain evidence="2">CBS 553.77</strain>
    </source>
</reference>
<gene>
    <name evidence="1" type="ORF">BDV28DRAFT_129151</name>
</gene>
<evidence type="ECO:0000313" key="2">
    <source>
        <dbReference type="Proteomes" id="UP000327118"/>
    </source>
</evidence>
<dbReference type="OrthoDB" id="4505281at2759"/>
<evidence type="ECO:0000313" key="1">
    <source>
        <dbReference type="EMBL" id="KAE8355342.1"/>
    </source>
</evidence>